<sequence>MKKALRSVLLGACASLVSLSAVYAAGSEDDNLPPYKMIRSLQHVQDSVVHGDLSSADMQQFMLGAIEKRLMTADRSVFADPRNVDAALIYAMSGGNPKTLAYLASRDIDGNFDNRVTDALSHYLNGKGGLIVEIMSKTMDEYKNAPIGPYLYLVYGNAVAQQDPGKAVKAYDWARLVAPGTNIEEAALRRSLMLTTRAGNVDRALAYSLAYTRRFMTSPYAGQFADIFVELAVANYGDEKRQKIEEILSFMDKPRQREIFLRIARNAAIAGLKPLTKLASERAAALSAAADMEPNALATFYSGLVNVPSTGILDAVKTIEAIPDAELSARDRSLREAAQAVAREVLRAPVADVQASADSSAQASADMLAAQTPSPEALSGSGSSDSPFAAPATPTASEAAPAEPETSALTDIDPALATFLTSGKSKLGEIDALLREDM</sequence>
<comment type="caution">
    <text evidence="3">The sequence shown here is derived from an EMBL/GenBank/DDBJ whole genome shotgun (WGS) entry which is preliminary data.</text>
</comment>
<accession>A0AA44C921</accession>
<dbReference type="EMBL" id="JAANCM010000001">
    <property type="protein sequence ID" value="NHT74313.1"/>
    <property type="molecule type" value="Genomic_DNA"/>
</dbReference>
<protein>
    <submittedName>
        <fullName evidence="3">Chemotaxis protein</fullName>
    </submittedName>
</protein>
<evidence type="ECO:0000313" key="3">
    <source>
        <dbReference type="EMBL" id="NHT74313.1"/>
    </source>
</evidence>
<feature type="compositionally biased region" description="Low complexity" evidence="1">
    <location>
        <begin position="386"/>
        <end position="408"/>
    </location>
</feature>
<keyword evidence="2" id="KW-0732">Signal</keyword>
<feature type="region of interest" description="Disordered" evidence="1">
    <location>
        <begin position="364"/>
        <end position="411"/>
    </location>
</feature>
<feature type="signal peptide" evidence="2">
    <location>
        <begin position="1"/>
        <end position="24"/>
    </location>
</feature>
<reference evidence="3" key="1">
    <citation type="submission" date="2020-03" db="EMBL/GenBank/DDBJ databases">
        <title>Ferranicluibacter endophyticum gen. nov., sp. nov., a new genus isolated from Rubus ulmifolius Schott. stem.</title>
        <authorList>
            <person name="Roca-Couso R."/>
            <person name="Flores-Felix J.D."/>
            <person name="Igual J.M."/>
            <person name="Rivas R."/>
        </authorList>
    </citation>
    <scope>NUCLEOTIDE SEQUENCE</scope>
    <source>
        <strain evidence="3">CRRU44</strain>
    </source>
</reference>
<organism evidence="3 4">
    <name type="scientific">Ferranicluibacter rubi</name>
    <dbReference type="NCBI Taxonomy" id="2715133"/>
    <lineage>
        <taxon>Bacteria</taxon>
        <taxon>Pseudomonadati</taxon>
        <taxon>Pseudomonadota</taxon>
        <taxon>Alphaproteobacteria</taxon>
        <taxon>Hyphomicrobiales</taxon>
        <taxon>Rhizobiaceae</taxon>
        <taxon>Ferranicluibacter</taxon>
    </lineage>
</organism>
<dbReference type="NCBIfam" id="NF009442">
    <property type="entry name" value="PRK12798.1-4"/>
    <property type="match status" value="1"/>
</dbReference>
<keyword evidence="4" id="KW-1185">Reference proteome</keyword>
<feature type="chain" id="PRO_5041439685" evidence="2">
    <location>
        <begin position="25"/>
        <end position="438"/>
    </location>
</feature>
<dbReference type="AlphaFoldDB" id="A0AA44C921"/>
<evidence type="ECO:0000256" key="2">
    <source>
        <dbReference type="SAM" id="SignalP"/>
    </source>
</evidence>
<gene>
    <name evidence="3" type="ORF">G8E10_00930</name>
</gene>
<name>A0AA44C921_9HYPH</name>
<proteinExistence type="predicted"/>
<dbReference type="Proteomes" id="UP001155840">
    <property type="component" value="Unassembled WGS sequence"/>
</dbReference>
<evidence type="ECO:0000256" key="1">
    <source>
        <dbReference type="SAM" id="MobiDB-lite"/>
    </source>
</evidence>
<dbReference type="RefSeq" id="WP_167126067.1">
    <property type="nucleotide sequence ID" value="NZ_JAANCM010000001.1"/>
</dbReference>
<evidence type="ECO:0000313" key="4">
    <source>
        <dbReference type="Proteomes" id="UP001155840"/>
    </source>
</evidence>